<dbReference type="Proteomes" id="UP000281094">
    <property type="component" value="Unassembled WGS sequence"/>
</dbReference>
<organism evidence="2 3">
    <name type="scientific">Notoacmeibacter ruber</name>
    <dbReference type="NCBI Taxonomy" id="2670375"/>
    <lineage>
        <taxon>Bacteria</taxon>
        <taxon>Pseudomonadati</taxon>
        <taxon>Pseudomonadota</taxon>
        <taxon>Alphaproteobacteria</taxon>
        <taxon>Hyphomicrobiales</taxon>
        <taxon>Notoacmeibacteraceae</taxon>
        <taxon>Notoacmeibacter</taxon>
    </lineage>
</organism>
<keyword evidence="3" id="KW-1185">Reference proteome</keyword>
<feature type="transmembrane region" description="Helical" evidence="1">
    <location>
        <begin position="63"/>
        <end position="87"/>
    </location>
</feature>
<comment type="caution">
    <text evidence="2">The sequence shown here is derived from an EMBL/GenBank/DDBJ whole genome shotgun (WGS) entry which is preliminary data.</text>
</comment>
<feature type="transmembrane region" description="Helical" evidence="1">
    <location>
        <begin position="6"/>
        <end position="27"/>
    </location>
</feature>
<dbReference type="AlphaFoldDB" id="A0A3L7JJD9"/>
<evidence type="ECO:0000313" key="2">
    <source>
        <dbReference type="EMBL" id="RLQ88602.1"/>
    </source>
</evidence>
<sequence>MPLIDTPTLIIGSTLIACILLVAGFALHSMLDEDAFGPFGNTAILMFGFFGAIKGLPELGFRIYTLPSVIFIGLAGAFGLIMFMVILKAALSRMFSEG</sequence>
<evidence type="ECO:0008006" key="4">
    <source>
        <dbReference type="Google" id="ProtNLM"/>
    </source>
</evidence>
<keyword evidence="1" id="KW-0812">Transmembrane</keyword>
<name>A0A3L7JJD9_9HYPH</name>
<evidence type="ECO:0000313" key="3">
    <source>
        <dbReference type="Proteomes" id="UP000281094"/>
    </source>
</evidence>
<evidence type="ECO:0000256" key="1">
    <source>
        <dbReference type="SAM" id="Phobius"/>
    </source>
</evidence>
<proteinExistence type="predicted"/>
<keyword evidence="1" id="KW-1133">Transmembrane helix</keyword>
<dbReference type="EMBL" id="RCWN01000001">
    <property type="protein sequence ID" value="RLQ88602.1"/>
    <property type="molecule type" value="Genomic_DNA"/>
</dbReference>
<feature type="transmembrane region" description="Helical" evidence="1">
    <location>
        <begin position="39"/>
        <end position="57"/>
    </location>
</feature>
<accession>A0A3L7JJD9</accession>
<keyword evidence="1" id="KW-0472">Membrane</keyword>
<dbReference type="RefSeq" id="WP_121645568.1">
    <property type="nucleotide sequence ID" value="NZ_RCWN01000001.1"/>
</dbReference>
<reference evidence="2 3" key="1">
    <citation type="submission" date="2018-10" db="EMBL/GenBank/DDBJ databases">
        <title>Notoacmeibacter sp. M2BS9Y-3-1, whole genome shotgun sequence.</title>
        <authorList>
            <person name="Tuo L."/>
        </authorList>
    </citation>
    <scope>NUCLEOTIDE SEQUENCE [LARGE SCALE GENOMIC DNA]</scope>
    <source>
        <strain evidence="2 3">M2BS9Y-3-1</strain>
    </source>
</reference>
<gene>
    <name evidence="2" type="ORF">D8780_10670</name>
</gene>
<protein>
    <recommendedName>
        <fullName evidence="4">GlsB/YeaQ/YmgE family stress response membrane protein</fullName>
    </recommendedName>
</protein>